<accession>A0ABX4P215</accession>
<proteinExistence type="predicted"/>
<dbReference type="InterPro" id="IPR029063">
    <property type="entry name" value="SAM-dependent_MTases_sf"/>
</dbReference>
<dbReference type="RefSeq" id="WP_100788090.1">
    <property type="nucleotide sequence ID" value="NZ_NPDU01000025.1"/>
</dbReference>
<dbReference type="Gene3D" id="3.40.50.150">
    <property type="entry name" value="Vaccinia Virus protein VP39"/>
    <property type="match status" value="1"/>
</dbReference>
<organism evidence="2 3">
    <name type="scientific">Leptospira adleri</name>
    <dbReference type="NCBI Taxonomy" id="2023186"/>
    <lineage>
        <taxon>Bacteria</taxon>
        <taxon>Pseudomonadati</taxon>
        <taxon>Spirochaetota</taxon>
        <taxon>Spirochaetia</taxon>
        <taxon>Leptospirales</taxon>
        <taxon>Leptospiraceae</taxon>
        <taxon>Leptospira</taxon>
    </lineage>
</organism>
<reference evidence="2 3" key="1">
    <citation type="submission" date="2017-07" db="EMBL/GenBank/DDBJ databases">
        <title>Leptospira spp. isolated from tropical soils.</title>
        <authorList>
            <person name="Thibeaux R."/>
            <person name="Iraola G."/>
            <person name="Ferres I."/>
            <person name="Bierque E."/>
            <person name="Girault D."/>
            <person name="Soupe-Gilbert M.-E."/>
            <person name="Picardeau M."/>
            <person name="Goarant C."/>
        </authorList>
    </citation>
    <scope>NUCLEOTIDE SEQUENCE [LARGE SCALE GENOMIC DNA]</scope>
    <source>
        <strain evidence="2 3">FH2-B-D1</strain>
    </source>
</reference>
<sequence>MSNWSEVTKNAIVRYNNRYDKLGKDVKSLGWGSVEQQKYRFEQVLTAADFLNKNVLDIGCGFSDFLTYANEKKSGLARYIGWDVNEKFLNENRSLESDIVHFASRDIANLTELEITQQLNENHQISLMLGLLNFKLGNGEKNYEYSFDLIKNAYEITTEVLIVDFLSSKLTPEYPKEDVVFYHDPSKVLDFVLKISPNVVLKHNYAPIPQKEFMVFIYK</sequence>
<gene>
    <name evidence="2" type="ORF">CH376_11230</name>
</gene>
<dbReference type="InterPro" id="IPR002877">
    <property type="entry name" value="RNA_MeTrfase_FtsJ_dom"/>
</dbReference>
<dbReference type="Pfam" id="PF01728">
    <property type="entry name" value="FtsJ"/>
    <property type="match status" value="1"/>
</dbReference>
<evidence type="ECO:0000313" key="2">
    <source>
        <dbReference type="EMBL" id="PJZ61812.1"/>
    </source>
</evidence>
<keyword evidence="2" id="KW-0489">Methyltransferase</keyword>
<dbReference type="SUPFAM" id="SSF53335">
    <property type="entry name" value="S-adenosyl-L-methionine-dependent methyltransferases"/>
    <property type="match status" value="1"/>
</dbReference>
<dbReference type="Proteomes" id="UP000232149">
    <property type="component" value="Unassembled WGS sequence"/>
</dbReference>
<evidence type="ECO:0000259" key="1">
    <source>
        <dbReference type="Pfam" id="PF01728"/>
    </source>
</evidence>
<comment type="caution">
    <text evidence="2">The sequence shown here is derived from an EMBL/GenBank/DDBJ whole genome shotgun (WGS) entry which is preliminary data.</text>
</comment>
<feature type="domain" description="Ribosomal RNA methyltransferase FtsJ" evidence="1">
    <location>
        <begin position="48"/>
        <end position="161"/>
    </location>
</feature>
<keyword evidence="3" id="KW-1185">Reference proteome</keyword>
<keyword evidence="2" id="KW-0808">Transferase</keyword>
<dbReference type="EMBL" id="NPDU01000025">
    <property type="protein sequence ID" value="PJZ61812.1"/>
    <property type="molecule type" value="Genomic_DNA"/>
</dbReference>
<protein>
    <submittedName>
        <fullName evidence="2">Methyltransferase</fullName>
    </submittedName>
</protein>
<evidence type="ECO:0000313" key="3">
    <source>
        <dbReference type="Proteomes" id="UP000232149"/>
    </source>
</evidence>
<dbReference type="GO" id="GO:0008168">
    <property type="term" value="F:methyltransferase activity"/>
    <property type="evidence" value="ECO:0007669"/>
    <property type="project" value="UniProtKB-KW"/>
</dbReference>
<dbReference type="GO" id="GO:0032259">
    <property type="term" value="P:methylation"/>
    <property type="evidence" value="ECO:0007669"/>
    <property type="project" value="UniProtKB-KW"/>
</dbReference>
<name>A0ABX4P215_9LEPT</name>